<dbReference type="InterPro" id="IPR021150">
    <property type="entry name" value="Ubiq_cyt_c_chap"/>
</dbReference>
<organism evidence="4 5">
    <name type="scientific">Phialemonium atrogriseum</name>
    <dbReference type="NCBI Taxonomy" id="1093897"/>
    <lineage>
        <taxon>Eukaryota</taxon>
        <taxon>Fungi</taxon>
        <taxon>Dikarya</taxon>
        <taxon>Ascomycota</taxon>
        <taxon>Pezizomycotina</taxon>
        <taxon>Sordariomycetes</taxon>
        <taxon>Sordariomycetidae</taxon>
        <taxon>Cephalothecales</taxon>
        <taxon>Cephalothecaceae</taxon>
        <taxon>Phialemonium</taxon>
    </lineage>
</organism>
<dbReference type="Proteomes" id="UP001244011">
    <property type="component" value="Unassembled WGS sequence"/>
</dbReference>
<dbReference type="AlphaFoldDB" id="A0AAJ0C1V0"/>
<dbReference type="Pfam" id="PF03981">
    <property type="entry name" value="Ubiq_cyt_C_chap"/>
    <property type="match status" value="1"/>
</dbReference>
<accession>A0AAJ0C1V0</accession>
<proteinExistence type="inferred from homology"/>
<evidence type="ECO:0000256" key="1">
    <source>
        <dbReference type="ARBA" id="ARBA00006407"/>
    </source>
</evidence>
<dbReference type="GO" id="GO:0005739">
    <property type="term" value="C:mitochondrion"/>
    <property type="evidence" value="ECO:0007669"/>
    <property type="project" value="TreeGrafter"/>
</dbReference>
<dbReference type="PANTHER" id="PTHR12184:SF1">
    <property type="entry name" value="UBIQUINOL-CYTOCHROME-C REDUCTASE COMPLEX ASSEMBLY FACTOR 1"/>
    <property type="match status" value="1"/>
</dbReference>
<comment type="caution">
    <text evidence="4">The sequence shown here is derived from an EMBL/GenBank/DDBJ whole genome shotgun (WGS) entry which is preliminary data.</text>
</comment>
<dbReference type="RefSeq" id="XP_060284821.1">
    <property type="nucleotide sequence ID" value="XM_060427634.1"/>
</dbReference>
<dbReference type="EMBL" id="MU839005">
    <property type="protein sequence ID" value="KAK1768608.1"/>
    <property type="molecule type" value="Genomic_DNA"/>
</dbReference>
<keyword evidence="5" id="KW-1185">Reference proteome</keyword>
<feature type="domain" description="Ubiquinol-cytochrome c chaperone" evidence="3">
    <location>
        <begin position="141"/>
        <end position="280"/>
    </location>
</feature>
<name>A0AAJ0C1V0_9PEZI</name>
<evidence type="ECO:0000256" key="2">
    <source>
        <dbReference type="SAM" id="MobiDB-lite"/>
    </source>
</evidence>
<gene>
    <name evidence="4" type="ORF">QBC33DRAFT_535554</name>
</gene>
<dbReference type="InterPro" id="IPR007129">
    <property type="entry name" value="Ubiqinol_cyt_c_chaperone_CPB3"/>
</dbReference>
<dbReference type="PANTHER" id="PTHR12184">
    <property type="entry name" value="UBIQUINOL-CYTOCHROME C REDUCTASE COMPLEX ASSEMBLY FACTOR 1 FAMILY MEMBER"/>
    <property type="match status" value="1"/>
</dbReference>
<comment type="similarity">
    <text evidence="1">Belongs to the CBP3 family.</text>
</comment>
<evidence type="ECO:0000313" key="4">
    <source>
        <dbReference type="EMBL" id="KAK1768608.1"/>
    </source>
</evidence>
<reference evidence="4" key="1">
    <citation type="submission" date="2023-06" db="EMBL/GenBank/DDBJ databases">
        <title>Genome-scale phylogeny and comparative genomics of the fungal order Sordariales.</title>
        <authorList>
            <consortium name="Lawrence Berkeley National Laboratory"/>
            <person name="Hensen N."/>
            <person name="Bonometti L."/>
            <person name="Westerberg I."/>
            <person name="Brannstrom I.O."/>
            <person name="Guillou S."/>
            <person name="Cros-Aarteil S."/>
            <person name="Calhoun S."/>
            <person name="Haridas S."/>
            <person name="Kuo A."/>
            <person name="Mondo S."/>
            <person name="Pangilinan J."/>
            <person name="Riley R."/>
            <person name="Labutti K."/>
            <person name="Andreopoulos B."/>
            <person name="Lipzen A."/>
            <person name="Chen C."/>
            <person name="Yanf M."/>
            <person name="Daum C."/>
            <person name="Ng V."/>
            <person name="Clum A."/>
            <person name="Steindorff A."/>
            <person name="Ohm R."/>
            <person name="Martin F."/>
            <person name="Silar P."/>
            <person name="Natvig D."/>
            <person name="Lalanne C."/>
            <person name="Gautier V."/>
            <person name="Ament-Velasquez S.L."/>
            <person name="Kruys A."/>
            <person name="Hutchinson M.I."/>
            <person name="Powell A.J."/>
            <person name="Barry K."/>
            <person name="Miller A.N."/>
            <person name="Grigoriev I.V."/>
            <person name="Debuchy R."/>
            <person name="Gladieux P."/>
            <person name="Thoren M.H."/>
            <person name="Johannesson H."/>
        </authorList>
    </citation>
    <scope>NUCLEOTIDE SEQUENCE</scope>
    <source>
        <strain evidence="4">8032-3</strain>
    </source>
</reference>
<dbReference type="GeneID" id="85310821"/>
<protein>
    <submittedName>
        <fullName evidence="4">Protein cbp3, mitochondrial</fullName>
    </submittedName>
</protein>
<feature type="region of interest" description="Disordered" evidence="2">
    <location>
        <begin position="40"/>
        <end position="67"/>
    </location>
</feature>
<sequence>MACRSCRKPLDLLPLRPLSVSHAAPRNPPRATRRALHATAAPRLQQQPQPQPASETTTTTTTTSSSRLQKWLIRPVADRLRTTARKTTHSYMVYGATEHIYKTCAAQADYKITQADRKAGKVQLLPDGEEVGVGSGMWHDDFKLLPTFSTWSQVTMLHMYLLVVRLRCLDRDAYQTWQSQLVDHFFHDAEAKMEVAHELTSRAMRQRYLKDLFVQWRGLLLAYDEGLVRGDAVLASALWRNLFKGREDVDVRVLAAVVSWMRLSLRNLDQMKDEAIVTNAVSAFKWPAKSELALVDRPVKALDGVYGGARKETASSPT</sequence>
<evidence type="ECO:0000259" key="3">
    <source>
        <dbReference type="Pfam" id="PF03981"/>
    </source>
</evidence>
<evidence type="ECO:0000313" key="5">
    <source>
        <dbReference type="Proteomes" id="UP001244011"/>
    </source>
</evidence>
<dbReference type="GO" id="GO:0034551">
    <property type="term" value="P:mitochondrial respiratory chain complex III assembly"/>
    <property type="evidence" value="ECO:0007669"/>
    <property type="project" value="TreeGrafter"/>
</dbReference>